<feature type="repeat" description="PPR" evidence="3">
    <location>
        <begin position="340"/>
        <end position="374"/>
    </location>
</feature>
<feature type="repeat" description="PPR" evidence="3">
    <location>
        <begin position="87"/>
        <end position="121"/>
    </location>
</feature>
<dbReference type="SUPFAM" id="SSF81901">
    <property type="entry name" value="HCP-like"/>
    <property type="match status" value="1"/>
</dbReference>
<evidence type="ECO:0000256" key="2">
    <source>
        <dbReference type="ARBA" id="ARBA00061659"/>
    </source>
</evidence>
<evidence type="ECO:0000313" key="5">
    <source>
        <dbReference type="Proteomes" id="UP001497516"/>
    </source>
</evidence>
<dbReference type="PANTHER" id="PTHR47926">
    <property type="entry name" value="PENTATRICOPEPTIDE REPEAT-CONTAINING PROTEIN"/>
    <property type="match status" value="1"/>
</dbReference>
<dbReference type="AlphaFoldDB" id="A0AAV2DG61"/>
<name>A0AAV2DG61_9ROSI</name>
<dbReference type="FunFam" id="1.25.40.10:FF:000212">
    <property type="entry name" value="Pentatricopeptide repeat-containing protein At2g03380, mitochondrial"/>
    <property type="match status" value="1"/>
</dbReference>
<dbReference type="PANTHER" id="PTHR47926:SF468">
    <property type="entry name" value="PENTATRICOPEPTIDE REPEAT-CONTAINING PROTEIN"/>
    <property type="match status" value="1"/>
</dbReference>
<keyword evidence="1" id="KW-0677">Repeat</keyword>
<dbReference type="InterPro" id="IPR011990">
    <property type="entry name" value="TPR-like_helical_dom_sf"/>
</dbReference>
<gene>
    <name evidence="4" type="ORF">LTRI10_LOCUS14852</name>
</gene>
<evidence type="ECO:0008006" key="6">
    <source>
        <dbReference type="Google" id="ProtNLM"/>
    </source>
</evidence>
<keyword evidence="5" id="KW-1185">Reference proteome</keyword>
<organism evidence="4 5">
    <name type="scientific">Linum trigynum</name>
    <dbReference type="NCBI Taxonomy" id="586398"/>
    <lineage>
        <taxon>Eukaryota</taxon>
        <taxon>Viridiplantae</taxon>
        <taxon>Streptophyta</taxon>
        <taxon>Embryophyta</taxon>
        <taxon>Tracheophyta</taxon>
        <taxon>Spermatophyta</taxon>
        <taxon>Magnoliopsida</taxon>
        <taxon>eudicotyledons</taxon>
        <taxon>Gunneridae</taxon>
        <taxon>Pentapetalae</taxon>
        <taxon>rosids</taxon>
        <taxon>fabids</taxon>
        <taxon>Malpighiales</taxon>
        <taxon>Linaceae</taxon>
        <taxon>Linum</taxon>
    </lineage>
</organism>
<evidence type="ECO:0000256" key="3">
    <source>
        <dbReference type="PROSITE-ProRule" id="PRU00708"/>
    </source>
</evidence>
<sequence length="651" mass="73710">MRGREVWSFTQRWISLNGVVLLSRGRKLRASRPLEDFSPRGFASTARTQSISSGRNVYELNLKIRSLTRSGLIDEAREVFDKMVQRNVVSWNSMVSGHAKRGEMTKARKLFEEMPERDVVSWNSMISGYVSCRFLEEARRLFDRMPKRDTVSWNTMISGYAKNRRMDDALQLFDKMPQRDVVSWNAVVTGFLQNGEVSRAIEFFNRMPERDASSVSALVAGLVQNGELDAAARVLLECGNGDFRVHDLVHAYNTLIAGYGQRGKVHDARIVFDRIQRNLVSWNMMIMCYVKARDLVRARELFDQMMERDNFSWNTMISGYVQALNMEEASKLFLGMPNPDTLSWNSMISGHGEMGSLELARDLFDKMPEKNIVSWNSMIAGYEKNNDPTGAIILFMGMQTEGEKADRHTLSSVLSVSSRLANLQFGMQIHQLIWKTFIPDVTINNALITMYSRCGAISDARSMFEEVKLEREVISWNAMIGGYASHGHASEALEIFQSMKLFGVQPTHITFIAALNACAHAGLVQEARRIFKSMATDYGIEPTVEHFASLVDVLCRHGQLEEALSLITTTPFGPDKAIWGAILSASKLHYNVRTARIAAESLMRLEPESSAPYVLLHNMYADLGLWNDASEVRLMMEKNNVRKEAAHSWVD</sequence>
<dbReference type="Proteomes" id="UP001497516">
    <property type="component" value="Chromosome 2"/>
</dbReference>
<dbReference type="InterPro" id="IPR046848">
    <property type="entry name" value="E_motif"/>
</dbReference>
<dbReference type="GO" id="GO:0009451">
    <property type="term" value="P:RNA modification"/>
    <property type="evidence" value="ECO:0007669"/>
    <property type="project" value="InterPro"/>
</dbReference>
<dbReference type="InterPro" id="IPR046960">
    <property type="entry name" value="PPR_At4g14850-like_plant"/>
</dbReference>
<feature type="repeat" description="PPR" evidence="3">
    <location>
        <begin position="278"/>
        <end position="312"/>
    </location>
</feature>
<evidence type="ECO:0000313" key="4">
    <source>
        <dbReference type="EMBL" id="CAL1372884.1"/>
    </source>
</evidence>
<evidence type="ECO:0000256" key="1">
    <source>
        <dbReference type="ARBA" id="ARBA00022737"/>
    </source>
</evidence>
<dbReference type="InterPro" id="IPR002885">
    <property type="entry name" value="PPR_rpt"/>
</dbReference>
<dbReference type="Pfam" id="PF13041">
    <property type="entry name" value="PPR_2"/>
    <property type="match status" value="2"/>
</dbReference>
<dbReference type="Pfam" id="PF20431">
    <property type="entry name" value="E_motif"/>
    <property type="match status" value="1"/>
</dbReference>
<proteinExistence type="inferred from homology"/>
<dbReference type="NCBIfam" id="TIGR00756">
    <property type="entry name" value="PPR"/>
    <property type="match status" value="11"/>
</dbReference>
<dbReference type="FunFam" id="1.25.40.10:FF:000125">
    <property type="entry name" value="Pentatricopeptide repeat-containing protein"/>
    <property type="match status" value="1"/>
</dbReference>
<comment type="similarity">
    <text evidence="2">Belongs to the PPR family. PCMP-E subfamily.</text>
</comment>
<dbReference type="PROSITE" id="PS51375">
    <property type="entry name" value="PPR"/>
    <property type="match status" value="6"/>
</dbReference>
<feature type="repeat" description="PPR" evidence="3">
    <location>
        <begin position="472"/>
        <end position="506"/>
    </location>
</feature>
<feature type="repeat" description="PPR" evidence="3">
    <location>
        <begin position="56"/>
        <end position="86"/>
    </location>
</feature>
<dbReference type="GO" id="GO:0003723">
    <property type="term" value="F:RNA binding"/>
    <property type="evidence" value="ECO:0007669"/>
    <property type="project" value="InterPro"/>
</dbReference>
<dbReference type="GO" id="GO:0048731">
    <property type="term" value="P:system development"/>
    <property type="evidence" value="ECO:0007669"/>
    <property type="project" value="UniProtKB-ARBA"/>
</dbReference>
<protein>
    <recommendedName>
        <fullName evidence="6">Pentatricopeptide repeat-containing protein</fullName>
    </recommendedName>
</protein>
<reference evidence="4 5" key="1">
    <citation type="submission" date="2024-04" db="EMBL/GenBank/DDBJ databases">
        <authorList>
            <person name="Fracassetti M."/>
        </authorList>
    </citation>
    <scope>NUCLEOTIDE SEQUENCE [LARGE SCALE GENOMIC DNA]</scope>
</reference>
<dbReference type="SUPFAM" id="SSF48452">
    <property type="entry name" value="TPR-like"/>
    <property type="match status" value="1"/>
</dbReference>
<dbReference type="Gene3D" id="1.25.40.10">
    <property type="entry name" value="Tetratricopeptide repeat domain"/>
    <property type="match status" value="4"/>
</dbReference>
<dbReference type="EMBL" id="OZ034815">
    <property type="protein sequence ID" value="CAL1372884.1"/>
    <property type="molecule type" value="Genomic_DNA"/>
</dbReference>
<accession>A0AAV2DG61</accession>
<dbReference type="Pfam" id="PF01535">
    <property type="entry name" value="PPR"/>
    <property type="match status" value="10"/>
</dbReference>
<feature type="repeat" description="PPR" evidence="3">
    <location>
        <begin position="149"/>
        <end position="183"/>
    </location>
</feature>